<evidence type="ECO:0000313" key="1">
    <source>
        <dbReference type="EMBL" id="WWD20924.1"/>
    </source>
</evidence>
<dbReference type="KEGG" id="ksn:43592583"/>
<dbReference type="PANTHER" id="PTHR22893">
    <property type="entry name" value="NADH OXIDOREDUCTASE-RELATED"/>
    <property type="match status" value="1"/>
</dbReference>
<name>A0A5M6BQK2_9TREE</name>
<dbReference type="CDD" id="cd02933">
    <property type="entry name" value="OYE_like_FMN"/>
    <property type="match status" value="1"/>
</dbReference>
<proteinExistence type="predicted"/>
<keyword evidence="2" id="KW-1185">Reference proteome</keyword>
<dbReference type="InterPro" id="IPR013785">
    <property type="entry name" value="Aldolase_TIM"/>
</dbReference>
<reference evidence="1" key="2">
    <citation type="submission" date="2024-01" db="EMBL/GenBank/DDBJ databases">
        <title>Comparative genomics of Cryptococcus and Kwoniella reveals pathogenesis evolution and contrasting modes of karyotype evolution via chromosome fusion or intercentromeric recombination.</title>
        <authorList>
            <person name="Coelho M.A."/>
            <person name="David-Palma M."/>
            <person name="Shea T."/>
            <person name="Bowers K."/>
            <person name="McGinley-Smith S."/>
            <person name="Mohammad A.W."/>
            <person name="Gnirke A."/>
            <person name="Yurkov A.M."/>
            <person name="Nowrousian M."/>
            <person name="Sun S."/>
            <person name="Cuomo C.A."/>
            <person name="Heitman J."/>
        </authorList>
    </citation>
    <scope>NUCLEOTIDE SEQUENCE</scope>
    <source>
        <strain evidence="1">CBS 12478</strain>
    </source>
</reference>
<dbReference type="InterPro" id="IPR045247">
    <property type="entry name" value="Oye-like"/>
</dbReference>
<evidence type="ECO:0000313" key="2">
    <source>
        <dbReference type="Proteomes" id="UP000322225"/>
    </source>
</evidence>
<dbReference type="GeneID" id="43592583"/>
<reference evidence="1" key="1">
    <citation type="submission" date="2017-08" db="EMBL/GenBank/DDBJ databases">
        <authorList>
            <person name="Cuomo C."/>
            <person name="Billmyre B."/>
            <person name="Heitman J."/>
        </authorList>
    </citation>
    <scope>NUCLEOTIDE SEQUENCE</scope>
    <source>
        <strain evidence="1">CBS 12478</strain>
    </source>
</reference>
<dbReference type="Pfam" id="PF00724">
    <property type="entry name" value="Oxidored_FMN"/>
    <property type="match status" value="1"/>
</dbReference>
<dbReference type="EMBL" id="CP144059">
    <property type="protein sequence ID" value="WWD20924.1"/>
    <property type="molecule type" value="Genomic_DNA"/>
</dbReference>
<organism evidence="1 2">
    <name type="scientific">Kwoniella shandongensis</name>
    <dbReference type="NCBI Taxonomy" id="1734106"/>
    <lineage>
        <taxon>Eukaryota</taxon>
        <taxon>Fungi</taxon>
        <taxon>Dikarya</taxon>
        <taxon>Basidiomycota</taxon>
        <taxon>Agaricomycotina</taxon>
        <taxon>Tremellomycetes</taxon>
        <taxon>Tremellales</taxon>
        <taxon>Cryptococcaceae</taxon>
        <taxon>Kwoniella</taxon>
    </lineage>
</organism>
<dbReference type="AlphaFoldDB" id="A0A5M6BQK2"/>
<dbReference type="OrthoDB" id="276546at2759"/>
<dbReference type="SUPFAM" id="SSF51395">
    <property type="entry name" value="FMN-linked oxidoreductases"/>
    <property type="match status" value="1"/>
</dbReference>
<dbReference type="PANTHER" id="PTHR22893:SF91">
    <property type="entry name" value="NADPH DEHYDROGENASE 2-RELATED"/>
    <property type="match status" value="1"/>
</dbReference>
<dbReference type="GO" id="GO:0010181">
    <property type="term" value="F:FMN binding"/>
    <property type="evidence" value="ECO:0007669"/>
    <property type="project" value="InterPro"/>
</dbReference>
<dbReference type="Gene3D" id="3.20.20.70">
    <property type="entry name" value="Aldolase class I"/>
    <property type="match status" value="1"/>
</dbReference>
<dbReference type="InterPro" id="IPR001155">
    <property type="entry name" value="OxRdtase_FMN_N"/>
</dbReference>
<protein>
    <submittedName>
        <fullName evidence="1">Uncharacterized protein</fullName>
    </submittedName>
</protein>
<dbReference type="GO" id="GO:0016491">
    <property type="term" value="F:oxidoreductase activity"/>
    <property type="evidence" value="ECO:0007669"/>
    <property type="project" value="InterPro"/>
</dbReference>
<dbReference type="RefSeq" id="XP_031857309.1">
    <property type="nucleotide sequence ID" value="XM_032008411.1"/>
</dbReference>
<sequence>MTVSITTASKLFAPRRIGAIDLKHRIVMAPMTRLRATKEGVPSDLQVEMYTQRATDGGLLITEGTLVAGEEYGLPNAPGIWNETQVEEWKKVVTGVHSKGGKIICQIAALGRMVHPDAVETVWAPGSQAYPATQKKFKTMEVKDIERFVGHFKQAASNAVAAGFDGVELHAGYGYIQSGSNDRTDQYGGTLPENRFRFPLQVLNAVSEVIGADRVGIRISPFSRYQGMREGQEASDPLSVFVPFVKAVVAAQPSLAYVHGVEFQPEGDAVVAEGLISKVEETLDPIREVVAKSGVGFIASGGYTPESANAHAEKQDDLIAFGRHYIPNPDLVKRIENNWPLTEYDQSTFYIPESAKGYTDFPIYTPV</sequence>
<gene>
    <name evidence="1" type="ORF">CI109_105402</name>
</gene>
<accession>A0A5M6BQK2</accession>
<dbReference type="Proteomes" id="UP000322225">
    <property type="component" value="Chromosome 9"/>
</dbReference>